<evidence type="ECO:0000313" key="2">
    <source>
        <dbReference type="EMBL" id="PAF26041.1"/>
    </source>
</evidence>
<dbReference type="SUPFAM" id="SSF55347">
    <property type="entry name" value="Glyceraldehyde-3-phosphate dehydrogenase-like, C-terminal domain"/>
    <property type="match status" value="1"/>
</dbReference>
<dbReference type="AlphaFoldDB" id="A0A268S2W6"/>
<dbReference type="InterPro" id="IPR055080">
    <property type="entry name" value="Gal80p-like_C"/>
</dbReference>
<sequence length="204" mass="22291">MQEWVESAQLPNVIGLQTIQSPTINYVKDLLANGYIGKVLSANLRVSVNYLGGGDQVTADLYGNLLTIVGGHNLDTFTYMVGDFKELAAVTAQQFPDIEVEDIRKITKKTADDQIMITGILTNGAAASVHIQGGVKHKTGLSLEIFGEEGTIILNAPASFQFGSHQLRGAGLTEKDFHNLSIPDHITLSHPFLYHEFLETIYFT</sequence>
<evidence type="ECO:0000313" key="3">
    <source>
        <dbReference type="Proteomes" id="UP000216133"/>
    </source>
</evidence>
<proteinExistence type="predicted"/>
<dbReference type="Proteomes" id="UP000216133">
    <property type="component" value="Unassembled WGS sequence"/>
</dbReference>
<dbReference type="Gene3D" id="3.30.360.10">
    <property type="entry name" value="Dihydrodipicolinate Reductase, domain 2"/>
    <property type="match status" value="1"/>
</dbReference>
<evidence type="ECO:0000259" key="1">
    <source>
        <dbReference type="Pfam" id="PF22685"/>
    </source>
</evidence>
<accession>A0A268S2W6</accession>
<comment type="caution">
    <text evidence="2">The sequence shown here is derived from an EMBL/GenBank/DDBJ whole genome shotgun (WGS) entry which is preliminary data.</text>
</comment>
<feature type="domain" description="Gal80p-like C-terminal" evidence="1">
    <location>
        <begin position="22"/>
        <end position="155"/>
    </location>
</feature>
<dbReference type="Pfam" id="PF22685">
    <property type="entry name" value="Gal80p_C-like"/>
    <property type="match status" value="1"/>
</dbReference>
<organism evidence="2 3">
    <name type="scientific">Shouchella clausii</name>
    <name type="common">Alkalihalobacillus clausii</name>
    <dbReference type="NCBI Taxonomy" id="79880"/>
    <lineage>
        <taxon>Bacteria</taxon>
        <taxon>Bacillati</taxon>
        <taxon>Bacillota</taxon>
        <taxon>Bacilli</taxon>
        <taxon>Bacillales</taxon>
        <taxon>Bacillaceae</taxon>
        <taxon>Shouchella</taxon>
    </lineage>
</organism>
<name>A0A268S2W6_SHOCL</name>
<protein>
    <recommendedName>
        <fullName evidence="1">Gal80p-like C-terminal domain-containing protein</fullName>
    </recommendedName>
</protein>
<gene>
    <name evidence="2" type="ORF">CHH61_10470</name>
</gene>
<dbReference type="EMBL" id="NPBS01000049">
    <property type="protein sequence ID" value="PAF26041.1"/>
    <property type="molecule type" value="Genomic_DNA"/>
</dbReference>
<reference evidence="2 3" key="1">
    <citation type="submission" date="2017-07" db="EMBL/GenBank/DDBJ databases">
        <title>Isolation and whole genome analysis of endospore-forming bacteria from heroin.</title>
        <authorList>
            <person name="Kalinowski J."/>
            <person name="Ahrens B."/>
            <person name="Al-Dilaimi A."/>
            <person name="Winkler A."/>
            <person name="Wibberg D."/>
            <person name="Schleenbecker U."/>
            <person name="Ruckert C."/>
            <person name="Wolfel R."/>
            <person name="Grass G."/>
        </authorList>
    </citation>
    <scope>NUCLEOTIDE SEQUENCE [LARGE SCALE GENOMIC DNA]</scope>
    <source>
        <strain evidence="2 3">7523-2</strain>
    </source>
</reference>